<gene>
    <name evidence="2" type="ORF">KI387_029183</name>
</gene>
<organism evidence="2 3">
    <name type="scientific">Taxus chinensis</name>
    <name type="common">Chinese yew</name>
    <name type="synonym">Taxus wallichiana var. chinensis</name>
    <dbReference type="NCBI Taxonomy" id="29808"/>
    <lineage>
        <taxon>Eukaryota</taxon>
        <taxon>Viridiplantae</taxon>
        <taxon>Streptophyta</taxon>
        <taxon>Embryophyta</taxon>
        <taxon>Tracheophyta</taxon>
        <taxon>Spermatophyta</taxon>
        <taxon>Pinopsida</taxon>
        <taxon>Pinidae</taxon>
        <taxon>Conifers II</taxon>
        <taxon>Cupressales</taxon>
        <taxon>Taxaceae</taxon>
        <taxon>Taxus</taxon>
    </lineage>
</organism>
<name>A0AA38C9F8_TAXCH</name>
<comment type="caution">
    <text evidence="2">The sequence shown here is derived from an EMBL/GenBank/DDBJ whole genome shotgun (WGS) entry which is preliminary data.</text>
</comment>
<dbReference type="GO" id="GO:0006526">
    <property type="term" value="P:L-arginine biosynthetic process"/>
    <property type="evidence" value="ECO:0007669"/>
    <property type="project" value="TreeGrafter"/>
</dbReference>
<proteinExistence type="predicted"/>
<dbReference type="AlphaFoldDB" id="A0AA38C9F8"/>
<dbReference type="InterPro" id="IPR036393">
    <property type="entry name" value="AceGlu_kinase-like_sf"/>
</dbReference>
<evidence type="ECO:0000256" key="1">
    <source>
        <dbReference type="ARBA" id="ARBA00022679"/>
    </source>
</evidence>
<dbReference type="SUPFAM" id="SSF53633">
    <property type="entry name" value="Carbamate kinase-like"/>
    <property type="match status" value="1"/>
</dbReference>
<dbReference type="EMBL" id="JAHRHJ020000010">
    <property type="protein sequence ID" value="KAH9297501.1"/>
    <property type="molecule type" value="Genomic_DNA"/>
</dbReference>
<dbReference type="GO" id="GO:0009534">
    <property type="term" value="C:chloroplast thylakoid"/>
    <property type="evidence" value="ECO:0007669"/>
    <property type="project" value="TreeGrafter"/>
</dbReference>
<reference evidence="2 3" key="1">
    <citation type="journal article" date="2021" name="Nat. Plants">
        <title>The Taxus genome provides insights into paclitaxel biosynthesis.</title>
        <authorList>
            <person name="Xiong X."/>
            <person name="Gou J."/>
            <person name="Liao Q."/>
            <person name="Li Y."/>
            <person name="Zhou Q."/>
            <person name="Bi G."/>
            <person name="Li C."/>
            <person name="Du R."/>
            <person name="Wang X."/>
            <person name="Sun T."/>
            <person name="Guo L."/>
            <person name="Liang H."/>
            <person name="Lu P."/>
            <person name="Wu Y."/>
            <person name="Zhang Z."/>
            <person name="Ro D.K."/>
            <person name="Shang Y."/>
            <person name="Huang S."/>
            <person name="Yan J."/>
        </authorList>
    </citation>
    <scope>NUCLEOTIDE SEQUENCE [LARGE SCALE GENOMIC DNA]</scope>
    <source>
        <strain evidence="2">Ta-2019</strain>
    </source>
</reference>
<dbReference type="Gene3D" id="3.40.1160.10">
    <property type="entry name" value="Acetylglutamate kinase-like"/>
    <property type="match status" value="1"/>
</dbReference>
<evidence type="ECO:0000313" key="3">
    <source>
        <dbReference type="Proteomes" id="UP000824469"/>
    </source>
</evidence>
<protein>
    <submittedName>
        <fullName evidence="2">Uncharacterized protein</fullName>
    </submittedName>
</protein>
<accession>A0AA38C9F8</accession>
<sequence>MILSEKMRETIEDFFDCQLKLFIEFTGLISCMLVSLINRAGGNVVGLCRKDGKLITIRPAGGYLGFVGEVSHINISVLKAIVDNGSILVIASVAADDSGEAFHVEEDEVATVENILRMAGIEDGDVQWCLKEIRNNVSDNEDAQKTKEVHVELECFGMPKDLNQPQTINEEVDHLSSTTHVSQTQEVLDVDDSLNSMPTQLNPPQWVKEGAIKLNMQIDFNNEEVSLSMPSPPPPIPSEAVRDYADTLEGEAHDAF</sequence>
<keyword evidence="3" id="KW-1185">Reference proteome</keyword>
<dbReference type="PANTHER" id="PTHR23342">
    <property type="entry name" value="N-ACETYLGLUTAMATE SYNTHASE"/>
    <property type="match status" value="1"/>
</dbReference>
<dbReference type="PANTHER" id="PTHR23342:SF0">
    <property type="entry name" value="N-ACETYLGLUTAMATE SYNTHASE, MITOCHONDRIAL"/>
    <property type="match status" value="1"/>
</dbReference>
<dbReference type="GO" id="GO:0003991">
    <property type="term" value="F:acetylglutamate kinase activity"/>
    <property type="evidence" value="ECO:0007669"/>
    <property type="project" value="TreeGrafter"/>
</dbReference>
<keyword evidence="1" id="KW-0808">Transferase</keyword>
<dbReference type="Proteomes" id="UP000824469">
    <property type="component" value="Unassembled WGS sequence"/>
</dbReference>
<evidence type="ECO:0000313" key="2">
    <source>
        <dbReference type="EMBL" id="KAH9297501.1"/>
    </source>
</evidence>